<feature type="non-terminal residue" evidence="1">
    <location>
        <position position="1"/>
    </location>
</feature>
<comment type="caution">
    <text evidence="1">The sequence shown here is derived from an EMBL/GenBank/DDBJ whole genome shotgun (WGS) entry which is preliminary data.</text>
</comment>
<reference evidence="1" key="1">
    <citation type="journal article" date="2023" name="IScience">
        <title>Live-bearing cockroach genome reveals convergent evolutionary mechanisms linked to viviparity in insects and beyond.</title>
        <authorList>
            <person name="Fouks B."/>
            <person name="Harrison M.C."/>
            <person name="Mikhailova A.A."/>
            <person name="Marchal E."/>
            <person name="English S."/>
            <person name="Carruthers M."/>
            <person name="Jennings E.C."/>
            <person name="Chiamaka E.L."/>
            <person name="Frigard R.A."/>
            <person name="Pippel M."/>
            <person name="Attardo G.M."/>
            <person name="Benoit J.B."/>
            <person name="Bornberg-Bauer E."/>
            <person name="Tobe S.S."/>
        </authorList>
    </citation>
    <scope>NUCLEOTIDE SEQUENCE</scope>
    <source>
        <strain evidence="1">Stay&amp;Tobe</strain>
    </source>
</reference>
<accession>A0AAD8EKJ0</accession>
<protein>
    <submittedName>
        <fullName evidence="1">Uncharacterized protein</fullName>
    </submittedName>
</protein>
<dbReference type="AlphaFoldDB" id="A0AAD8EKJ0"/>
<reference evidence="1" key="2">
    <citation type="submission" date="2023-05" db="EMBL/GenBank/DDBJ databases">
        <authorList>
            <person name="Fouks B."/>
        </authorList>
    </citation>
    <scope>NUCLEOTIDE SEQUENCE</scope>
    <source>
        <strain evidence="1">Stay&amp;Tobe</strain>
        <tissue evidence="1">Testes</tissue>
    </source>
</reference>
<sequence length="68" mass="7879">LKNRIDLNKMFVTSELFVSSRTQRIQKEAVPAAGLTPAFWSLYLSYLSKFLIVLYGHRPHDNKVILDQ</sequence>
<dbReference type="Proteomes" id="UP001233999">
    <property type="component" value="Unassembled WGS sequence"/>
</dbReference>
<proteinExistence type="predicted"/>
<organism evidence="1 2">
    <name type="scientific">Diploptera punctata</name>
    <name type="common">Pacific beetle cockroach</name>
    <dbReference type="NCBI Taxonomy" id="6984"/>
    <lineage>
        <taxon>Eukaryota</taxon>
        <taxon>Metazoa</taxon>
        <taxon>Ecdysozoa</taxon>
        <taxon>Arthropoda</taxon>
        <taxon>Hexapoda</taxon>
        <taxon>Insecta</taxon>
        <taxon>Pterygota</taxon>
        <taxon>Neoptera</taxon>
        <taxon>Polyneoptera</taxon>
        <taxon>Dictyoptera</taxon>
        <taxon>Blattodea</taxon>
        <taxon>Blaberoidea</taxon>
        <taxon>Blaberidae</taxon>
        <taxon>Diplopterinae</taxon>
        <taxon>Diploptera</taxon>
    </lineage>
</organism>
<dbReference type="EMBL" id="JASPKZ010003796">
    <property type="protein sequence ID" value="KAJ9592932.1"/>
    <property type="molecule type" value="Genomic_DNA"/>
</dbReference>
<keyword evidence="2" id="KW-1185">Reference proteome</keyword>
<evidence type="ECO:0000313" key="2">
    <source>
        <dbReference type="Proteomes" id="UP001233999"/>
    </source>
</evidence>
<feature type="non-terminal residue" evidence="1">
    <location>
        <position position="68"/>
    </location>
</feature>
<evidence type="ECO:0000313" key="1">
    <source>
        <dbReference type="EMBL" id="KAJ9592932.1"/>
    </source>
</evidence>
<gene>
    <name evidence="1" type="ORF">L9F63_015392</name>
</gene>
<name>A0AAD8EKJ0_DIPPU</name>